<keyword evidence="2" id="KW-1185">Reference proteome</keyword>
<dbReference type="EMBL" id="JARBHB010000002">
    <property type="protein sequence ID" value="KAJ8892717.1"/>
    <property type="molecule type" value="Genomic_DNA"/>
</dbReference>
<evidence type="ECO:0000313" key="2">
    <source>
        <dbReference type="Proteomes" id="UP001159363"/>
    </source>
</evidence>
<comment type="caution">
    <text evidence="1">The sequence shown here is derived from an EMBL/GenBank/DDBJ whole genome shotgun (WGS) entry which is preliminary data.</text>
</comment>
<proteinExistence type="predicted"/>
<dbReference type="Proteomes" id="UP001159363">
    <property type="component" value="Chromosome 2"/>
</dbReference>
<protein>
    <submittedName>
        <fullName evidence="1">Uncharacterized protein</fullName>
    </submittedName>
</protein>
<reference evidence="1 2" key="1">
    <citation type="submission" date="2023-02" db="EMBL/GenBank/DDBJ databases">
        <title>LHISI_Scaffold_Assembly.</title>
        <authorList>
            <person name="Stuart O.P."/>
            <person name="Cleave R."/>
            <person name="Magrath M.J.L."/>
            <person name="Mikheyev A.S."/>
        </authorList>
    </citation>
    <scope>NUCLEOTIDE SEQUENCE [LARGE SCALE GENOMIC DNA]</scope>
    <source>
        <strain evidence="1">Daus_M_001</strain>
        <tissue evidence="1">Leg muscle</tissue>
    </source>
</reference>
<name>A0ABQ9I8B0_9NEOP</name>
<evidence type="ECO:0000313" key="1">
    <source>
        <dbReference type="EMBL" id="KAJ8892717.1"/>
    </source>
</evidence>
<organism evidence="1 2">
    <name type="scientific">Dryococelus australis</name>
    <dbReference type="NCBI Taxonomy" id="614101"/>
    <lineage>
        <taxon>Eukaryota</taxon>
        <taxon>Metazoa</taxon>
        <taxon>Ecdysozoa</taxon>
        <taxon>Arthropoda</taxon>
        <taxon>Hexapoda</taxon>
        <taxon>Insecta</taxon>
        <taxon>Pterygota</taxon>
        <taxon>Neoptera</taxon>
        <taxon>Polyneoptera</taxon>
        <taxon>Phasmatodea</taxon>
        <taxon>Verophasmatodea</taxon>
        <taxon>Anareolatae</taxon>
        <taxon>Phasmatidae</taxon>
        <taxon>Eurycanthinae</taxon>
        <taxon>Dryococelus</taxon>
    </lineage>
</organism>
<sequence length="109" mass="12547">MYIGHSWTVFSQSNFISENIMKRLQLEQSRVQVHIKGINNAFLSMHSPCKRTLTCLVLPQVTSQMPAEQIDTSKWQFPADVKLADEHFHSPCEIDLLIGAEPYFELLEI</sequence>
<gene>
    <name evidence="1" type="ORF">PR048_005298</name>
</gene>
<accession>A0ABQ9I8B0</accession>